<proteinExistence type="predicted"/>
<dbReference type="InParanoid" id="E8N234"/>
<dbReference type="EMBL" id="AP012029">
    <property type="protein sequence ID" value="BAJ64981.1"/>
    <property type="molecule type" value="Genomic_DNA"/>
</dbReference>
<dbReference type="SUPFAM" id="SSF81606">
    <property type="entry name" value="PP2C-like"/>
    <property type="match status" value="1"/>
</dbReference>
<name>E8N234_ANATU</name>
<dbReference type="InterPro" id="IPR036457">
    <property type="entry name" value="PPM-type-like_dom_sf"/>
</dbReference>
<feature type="compositionally biased region" description="Pro residues" evidence="1">
    <location>
        <begin position="344"/>
        <end position="356"/>
    </location>
</feature>
<evidence type="ECO:0000259" key="3">
    <source>
        <dbReference type="PROSITE" id="PS51746"/>
    </source>
</evidence>
<dbReference type="SMART" id="SM00331">
    <property type="entry name" value="PP2C_SIG"/>
    <property type="match status" value="1"/>
</dbReference>
<dbReference type="CDD" id="cd00143">
    <property type="entry name" value="PP2Cc"/>
    <property type="match status" value="1"/>
</dbReference>
<dbReference type="Proteomes" id="UP000008922">
    <property type="component" value="Chromosome"/>
</dbReference>
<dbReference type="KEGG" id="atm:ANT_29550"/>
<dbReference type="PANTHER" id="PTHR13832">
    <property type="entry name" value="PROTEIN PHOSPHATASE 2C"/>
    <property type="match status" value="1"/>
</dbReference>
<dbReference type="SMART" id="SM00332">
    <property type="entry name" value="PP2Cc"/>
    <property type="match status" value="1"/>
</dbReference>
<evidence type="ECO:0000313" key="5">
    <source>
        <dbReference type="Proteomes" id="UP000008922"/>
    </source>
</evidence>
<dbReference type="Pfam" id="PF00481">
    <property type="entry name" value="PP2C"/>
    <property type="match status" value="1"/>
</dbReference>
<keyword evidence="5" id="KW-1185">Reference proteome</keyword>
<feature type="transmembrane region" description="Helical" evidence="2">
    <location>
        <begin position="296"/>
        <end position="317"/>
    </location>
</feature>
<feature type="domain" description="PPM-type phosphatase" evidence="3">
    <location>
        <begin position="8"/>
        <end position="269"/>
    </location>
</feature>
<dbReference type="GO" id="GO:0004722">
    <property type="term" value="F:protein serine/threonine phosphatase activity"/>
    <property type="evidence" value="ECO:0007669"/>
    <property type="project" value="InterPro"/>
</dbReference>
<dbReference type="InterPro" id="IPR015655">
    <property type="entry name" value="PP2C"/>
</dbReference>
<evidence type="ECO:0000256" key="1">
    <source>
        <dbReference type="SAM" id="MobiDB-lite"/>
    </source>
</evidence>
<keyword evidence="2" id="KW-0472">Membrane</keyword>
<protein>
    <recommendedName>
        <fullName evidence="3">PPM-type phosphatase domain-containing protein</fullName>
    </recommendedName>
</protein>
<evidence type="ECO:0000256" key="2">
    <source>
        <dbReference type="SAM" id="Phobius"/>
    </source>
</evidence>
<dbReference type="InterPro" id="IPR001932">
    <property type="entry name" value="PPM-type_phosphatase-like_dom"/>
</dbReference>
<reference evidence="4 5" key="1">
    <citation type="submission" date="2010-12" db="EMBL/GenBank/DDBJ databases">
        <title>Whole genome sequence of Anaerolinea thermophila UNI-1.</title>
        <authorList>
            <person name="Narita-Yamada S."/>
            <person name="Kishi E."/>
            <person name="Watanabe Y."/>
            <person name="Takasaki K."/>
            <person name="Ankai A."/>
            <person name="Oguchi A."/>
            <person name="Fukui S."/>
            <person name="Takahashi M."/>
            <person name="Yashiro I."/>
            <person name="Hosoyama A."/>
            <person name="Sekiguchi Y."/>
            <person name="Hanada S."/>
            <person name="Fujita N."/>
        </authorList>
    </citation>
    <scope>NUCLEOTIDE SEQUENCE [LARGE SCALE GENOMIC DNA]</scope>
    <source>
        <strain evidence="5">DSM 14523 / JCM 11388 / NBRC 100420 / UNI-1</strain>
    </source>
</reference>
<sequence>MRRMERPVVPVAAISHTGMRRRGNEDRYGVFAYRQYPPFSLPVVLLVLCDGVGGHRAGEVAAEIAVEQIDAAVAASDGLNPPQILYQAIQQASEAIRKQAEENPDQIGMGATCACAWIAGRRLYTATVGDTRIYLIRQGKAHRLSIDHTWVQEAMEQGILKPEEVEGHPNQHVIRRYLGSPIPPEVDLRLCWDELPPQNDEQRLANQGLMLQEGDLIVLTSDGLTDLVSDGEIAATFEALPVKEALSRLVEMANIRGGFDNITIVAARIPQAQYREEATRPLKSVPGARRRSVWRWVGWLGILLLLVGMSVIAGWWLSGGTRIQPATPTVSAAVSPTLVQVSPNPLPSATPAPPTPTAETRPSPTEQSGNAPTLTPWPTQPLP</sequence>
<organism evidence="4 5">
    <name type="scientific">Anaerolinea thermophila (strain DSM 14523 / JCM 11388 / NBRC 100420 / UNI-1)</name>
    <dbReference type="NCBI Taxonomy" id="926569"/>
    <lineage>
        <taxon>Bacteria</taxon>
        <taxon>Bacillati</taxon>
        <taxon>Chloroflexota</taxon>
        <taxon>Anaerolineae</taxon>
        <taxon>Anaerolineales</taxon>
        <taxon>Anaerolineaceae</taxon>
        <taxon>Anaerolinea</taxon>
    </lineage>
</organism>
<dbReference type="eggNOG" id="COG0631">
    <property type="taxonomic scope" value="Bacteria"/>
</dbReference>
<feature type="region of interest" description="Disordered" evidence="1">
    <location>
        <begin position="341"/>
        <end position="383"/>
    </location>
</feature>
<dbReference type="HOGENOM" id="CLU_034545_0_3_0"/>
<accession>E8N234</accession>
<gene>
    <name evidence="4" type="ordered locus">ANT_29550</name>
</gene>
<dbReference type="Gene3D" id="3.60.40.10">
    <property type="entry name" value="PPM-type phosphatase domain"/>
    <property type="match status" value="1"/>
</dbReference>
<dbReference type="PANTHER" id="PTHR13832:SF860">
    <property type="entry name" value="PROTEIN PHOSPHATASE PHPP"/>
    <property type="match status" value="1"/>
</dbReference>
<keyword evidence="2" id="KW-0812">Transmembrane</keyword>
<keyword evidence="4" id="KW-0378">Hydrolase</keyword>
<dbReference type="OrthoDB" id="152713at2"/>
<dbReference type="AlphaFoldDB" id="E8N234"/>
<dbReference type="PROSITE" id="PS51746">
    <property type="entry name" value="PPM_2"/>
    <property type="match status" value="1"/>
</dbReference>
<evidence type="ECO:0000313" key="4">
    <source>
        <dbReference type="EMBL" id="BAJ64981.1"/>
    </source>
</evidence>
<dbReference type="STRING" id="926569.ANT_29550"/>
<keyword evidence="2" id="KW-1133">Transmembrane helix</keyword>